<evidence type="ECO:0000256" key="1">
    <source>
        <dbReference type="SAM" id="MobiDB-lite"/>
    </source>
</evidence>
<name>A0A2T5GA06_HYDSH</name>
<feature type="compositionally biased region" description="Low complexity" evidence="1">
    <location>
        <begin position="41"/>
        <end position="59"/>
    </location>
</feature>
<sequence length="84" mass="8913">MVLNAVVDIIRNNSRKSHLIFKNDLFGLDRAFRRAHPPTGEPGLRSGSSGLPSGPNVGGARPFGGGLRPFSAAFAHFAETPSEI</sequence>
<evidence type="ECO:0000313" key="2">
    <source>
        <dbReference type="EMBL" id="PTQ53022.1"/>
    </source>
</evidence>
<organism evidence="2 3">
    <name type="scientific">Hydrogenibacillus schlegelii</name>
    <name type="common">Bacillus schlegelii</name>
    <dbReference type="NCBI Taxonomy" id="1484"/>
    <lineage>
        <taxon>Bacteria</taxon>
        <taxon>Bacillati</taxon>
        <taxon>Bacillota</taxon>
        <taxon>Bacilli</taxon>
        <taxon>Bacillales</taxon>
        <taxon>Bacillales Family X. Incertae Sedis</taxon>
        <taxon>Hydrogenibacillus</taxon>
    </lineage>
</organism>
<reference evidence="2 3" key="1">
    <citation type="submission" date="2017-08" db="EMBL/GenBank/DDBJ databases">
        <title>Burning lignite coal seam in the remote Altai Mountains harbors a hydrogen-driven thermophilic microbial community.</title>
        <authorList>
            <person name="Kadnikov V.V."/>
            <person name="Mardanov A.V."/>
            <person name="Ivasenko D."/>
            <person name="Beletsky A.V."/>
            <person name="Karnachuk O.V."/>
            <person name="Ravin N.V."/>
        </authorList>
    </citation>
    <scope>NUCLEOTIDE SEQUENCE [LARGE SCALE GENOMIC DNA]</scope>
    <source>
        <strain evidence="2">AL33</strain>
    </source>
</reference>
<gene>
    <name evidence="2" type="ORF">HSCHL_2099</name>
</gene>
<feature type="region of interest" description="Disordered" evidence="1">
    <location>
        <begin position="36"/>
        <end position="63"/>
    </location>
</feature>
<protein>
    <submittedName>
        <fullName evidence="2">Uncharacterized protein</fullName>
    </submittedName>
</protein>
<dbReference type="EMBL" id="PEBV01000017">
    <property type="protein sequence ID" value="PTQ53022.1"/>
    <property type="molecule type" value="Genomic_DNA"/>
</dbReference>
<proteinExistence type="predicted"/>
<dbReference type="AlphaFoldDB" id="A0A2T5GA06"/>
<dbReference type="Proteomes" id="UP000244180">
    <property type="component" value="Unassembled WGS sequence"/>
</dbReference>
<evidence type="ECO:0000313" key="3">
    <source>
        <dbReference type="Proteomes" id="UP000244180"/>
    </source>
</evidence>
<accession>A0A2T5GA06</accession>
<comment type="caution">
    <text evidence="2">The sequence shown here is derived from an EMBL/GenBank/DDBJ whole genome shotgun (WGS) entry which is preliminary data.</text>
</comment>